<reference evidence="11" key="1">
    <citation type="submission" date="2017-02" db="EMBL/GenBank/DDBJ databases">
        <authorList>
            <person name="Dridi B."/>
        </authorList>
    </citation>
    <scope>NUCLEOTIDE SEQUENCE [LARGE SCALE GENOMIC DNA]</scope>
    <source>
        <strain evidence="11">B Co 03.10</strain>
    </source>
</reference>
<dbReference type="AlphaFoldDB" id="A0A1X6WUY2"/>
<evidence type="ECO:0000256" key="7">
    <source>
        <dbReference type="RuleBase" id="RU363032"/>
    </source>
</evidence>
<keyword evidence="2 7" id="KW-0813">Transport</keyword>
<dbReference type="CDD" id="cd06261">
    <property type="entry name" value="TM_PBP2"/>
    <property type="match status" value="1"/>
</dbReference>
<dbReference type="PROSITE" id="PS50928">
    <property type="entry name" value="ABC_TM1"/>
    <property type="match status" value="1"/>
</dbReference>
<evidence type="ECO:0000256" key="6">
    <source>
        <dbReference type="ARBA" id="ARBA00023136"/>
    </source>
</evidence>
<dbReference type="GO" id="GO:0005886">
    <property type="term" value="C:plasma membrane"/>
    <property type="evidence" value="ECO:0007669"/>
    <property type="project" value="UniProtKB-SubCell"/>
</dbReference>
<evidence type="ECO:0000313" key="11">
    <source>
        <dbReference type="Proteomes" id="UP000196581"/>
    </source>
</evidence>
<feature type="region of interest" description="Disordered" evidence="8">
    <location>
        <begin position="1"/>
        <end position="29"/>
    </location>
</feature>
<comment type="subcellular location">
    <subcellularLocation>
        <location evidence="1 7">Cell membrane</location>
        <topology evidence="1 7">Multi-pass membrane protein</topology>
    </subcellularLocation>
</comment>
<accession>A0A1X6WUY2</accession>
<evidence type="ECO:0000259" key="9">
    <source>
        <dbReference type="PROSITE" id="PS50928"/>
    </source>
</evidence>
<dbReference type="GO" id="GO:0055085">
    <property type="term" value="P:transmembrane transport"/>
    <property type="evidence" value="ECO:0007669"/>
    <property type="project" value="InterPro"/>
</dbReference>
<keyword evidence="6 7" id="KW-0472">Membrane</keyword>
<dbReference type="EMBL" id="FWFF01000001">
    <property type="protein sequence ID" value="SLM89127.1"/>
    <property type="molecule type" value="Genomic_DNA"/>
</dbReference>
<sequence>MSTVELAGADSRSAAQPPARGRKGSSRSTARTFFTPGTIIASVLLGITIIWALFPGLFTGHDPVDGGDTAALLAPSAEHWFGTDQIGRDVYSRVVHGASRSLLAALIAVGVGLVVGSAIGLIAGSRGGWVGEVLMRIVDVLLSIPALLLSLTIVIVLGFGIVNVAVAVGITAIAQFARLSRSQAVTIMQADYVQAAYGSGGTYWSVLLRHVVPNAVSAVLALAVLQVGSAILQISTLGFLGYGAPAPTPEWGLIIAEGRNFVATAWWLTVLPGLIVMAVVVSTHRLGTALRKAAE</sequence>
<keyword evidence="3" id="KW-1003">Cell membrane</keyword>
<feature type="transmembrane region" description="Helical" evidence="7">
    <location>
        <begin position="33"/>
        <end position="54"/>
    </location>
</feature>
<dbReference type="InterPro" id="IPR035906">
    <property type="entry name" value="MetI-like_sf"/>
</dbReference>
<evidence type="ECO:0000313" key="10">
    <source>
        <dbReference type="EMBL" id="SLM89127.1"/>
    </source>
</evidence>
<evidence type="ECO:0000256" key="8">
    <source>
        <dbReference type="SAM" id="MobiDB-lite"/>
    </source>
</evidence>
<feature type="transmembrane region" description="Helical" evidence="7">
    <location>
        <begin position="144"/>
        <end position="173"/>
    </location>
</feature>
<feature type="domain" description="ABC transmembrane type-1" evidence="9">
    <location>
        <begin position="98"/>
        <end position="287"/>
    </location>
</feature>
<dbReference type="PANTHER" id="PTHR43386">
    <property type="entry name" value="OLIGOPEPTIDE TRANSPORT SYSTEM PERMEASE PROTEIN APPC"/>
    <property type="match status" value="1"/>
</dbReference>
<dbReference type="Proteomes" id="UP000196581">
    <property type="component" value="Unassembled WGS sequence"/>
</dbReference>
<name>A0A1X6WUY2_9MICO</name>
<dbReference type="InterPro" id="IPR000515">
    <property type="entry name" value="MetI-like"/>
</dbReference>
<comment type="similarity">
    <text evidence="7">Belongs to the binding-protein-dependent transport system permease family.</text>
</comment>
<feature type="transmembrane region" description="Helical" evidence="7">
    <location>
        <begin position="218"/>
        <end position="244"/>
    </location>
</feature>
<protein>
    <submittedName>
        <fullName evidence="10">Dipeptide transport system permease protein DppC (TC 3.A.1.5.2)</fullName>
    </submittedName>
</protein>
<keyword evidence="5 7" id="KW-1133">Transmembrane helix</keyword>
<evidence type="ECO:0000256" key="5">
    <source>
        <dbReference type="ARBA" id="ARBA00022989"/>
    </source>
</evidence>
<gene>
    <name evidence="10" type="ORF">FM105_01180</name>
</gene>
<dbReference type="Gene3D" id="1.10.3720.10">
    <property type="entry name" value="MetI-like"/>
    <property type="match status" value="1"/>
</dbReference>
<evidence type="ECO:0000256" key="3">
    <source>
        <dbReference type="ARBA" id="ARBA00022475"/>
    </source>
</evidence>
<evidence type="ECO:0000256" key="1">
    <source>
        <dbReference type="ARBA" id="ARBA00004651"/>
    </source>
</evidence>
<evidence type="ECO:0000256" key="4">
    <source>
        <dbReference type="ARBA" id="ARBA00022692"/>
    </source>
</evidence>
<feature type="transmembrane region" description="Helical" evidence="7">
    <location>
        <begin position="264"/>
        <end position="282"/>
    </location>
</feature>
<dbReference type="Pfam" id="PF00528">
    <property type="entry name" value="BPD_transp_1"/>
    <property type="match status" value="1"/>
</dbReference>
<dbReference type="InterPro" id="IPR050366">
    <property type="entry name" value="BP-dependent_transpt_permease"/>
</dbReference>
<feature type="transmembrane region" description="Helical" evidence="7">
    <location>
        <begin position="102"/>
        <end position="124"/>
    </location>
</feature>
<keyword evidence="4 7" id="KW-0812">Transmembrane</keyword>
<dbReference type="PANTHER" id="PTHR43386:SF1">
    <property type="entry name" value="D,D-DIPEPTIDE TRANSPORT SYSTEM PERMEASE PROTEIN DDPC-RELATED"/>
    <property type="match status" value="1"/>
</dbReference>
<evidence type="ECO:0000256" key="2">
    <source>
        <dbReference type="ARBA" id="ARBA00022448"/>
    </source>
</evidence>
<dbReference type="RefSeq" id="WP_087003431.1">
    <property type="nucleotide sequence ID" value="NZ_FWFF01000001.1"/>
</dbReference>
<keyword evidence="11" id="KW-1185">Reference proteome</keyword>
<proteinExistence type="inferred from homology"/>
<dbReference type="SUPFAM" id="SSF161098">
    <property type="entry name" value="MetI-like"/>
    <property type="match status" value="1"/>
</dbReference>
<organism evidence="10 11">
    <name type="scientific">Brevibacterium yomogidense</name>
    <dbReference type="NCBI Taxonomy" id="946573"/>
    <lineage>
        <taxon>Bacteria</taxon>
        <taxon>Bacillati</taxon>
        <taxon>Actinomycetota</taxon>
        <taxon>Actinomycetes</taxon>
        <taxon>Micrococcales</taxon>
        <taxon>Brevibacteriaceae</taxon>
        <taxon>Brevibacterium</taxon>
    </lineage>
</organism>